<name>A0A4Y2RXK8_ARAVE</name>
<organism evidence="2 3">
    <name type="scientific">Araneus ventricosus</name>
    <name type="common">Orbweaver spider</name>
    <name type="synonym">Epeira ventricosa</name>
    <dbReference type="NCBI Taxonomy" id="182803"/>
    <lineage>
        <taxon>Eukaryota</taxon>
        <taxon>Metazoa</taxon>
        <taxon>Ecdysozoa</taxon>
        <taxon>Arthropoda</taxon>
        <taxon>Chelicerata</taxon>
        <taxon>Arachnida</taxon>
        <taxon>Araneae</taxon>
        <taxon>Araneomorphae</taxon>
        <taxon>Entelegynae</taxon>
        <taxon>Araneoidea</taxon>
        <taxon>Araneidae</taxon>
        <taxon>Araneus</taxon>
    </lineage>
</organism>
<evidence type="ECO:0000313" key="3">
    <source>
        <dbReference type="Proteomes" id="UP000499080"/>
    </source>
</evidence>
<dbReference type="Proteomes" id="UP000499080">
    <property type="component" value="Unassembled WGS sequence"/>
</dbReference>
<evidence type="ECO:0000256" key="1">
    <source>
        <dbReference type="SAM" id="MobiDB-lite"/>
    </source>
</evidence>
<comment type="caution">
    <text evidence="2">The sequence shown here is derived from an EMBL/GenBank/DDBJ whole genome shotgun (WGS) entry which is preliminary data.</text>
</comment>
<accession>A0A4Y2RXK8</accession>
<dbReference type="EMBL" id="BGPR01018639">
    <property type="protein sequence ID" value="GBN79715.1"/>
    <property type="molecule type" value="Genomic_DNA"/>
</dbReference>
<gene>
    <name evidence="2" type="ORF">AVEN_186052_1</name>
</gene>
<proteinExistence type="predicted"/>
<protein>
    <submittedName>
        <fullName evidence="2">Uncharacterized protein</fullName>
    </submittedName>
</protein>
<keyword evidence="3" id="KW-1185">Reference proteome</keyword>
<feature type="region of interest" description="Disordered" evidence="1">
    <location>
        <begin position="1"/>
        <end position="22"/>
    </location>
</feature>
<evidence type="ECO:0000313" key="2">
    <source>
        <dbReference type="EMBL" id="GBN79715.1"/>
    </source>
</evidence>
<dbReference type="AlphaFoldDB" id="A0A4Y2RXK8"/>
<sequence>MRNPGAQLLQLASGSKMTHPHPEEVSSQVRCLALLNSRGRCGLVVVVSAWPGGSRFRKPDLHLKIRR</sequence>
<reference evidence="2 3" key="1">
    <citation type="journal article" date="2019" name="Sci. Rep.">
        <title>Orb-weaving spider Araneus ventricosus genome elucidates the spidroin gene catalogue.</title>
        <authorList>
            <person name="Kono N."/>
            <person name="Nakamura H."/>
            <person name="Ohtoshi R."/>
            <person name="Moran D.A.P."/>
            <person name="Shinohara A."/>
            <person name="Yoshida Y."/>
            <person name="Fujiwara M."/>
            <person name="Mori M."/>
            <person name="Tomita M."/>
            <person name="Arakawa K."/>
        </authorList>
    </citation>
    <scope>NUCLEOTIDE SEQUENCE [LARGE SCALE GENOMIC DNA]</scope>
</reference>